<keyword evidence="2" id="KW-0677">Repeat</keyword>
<proteinExistence type="predicted"/>
<dbReference type="Gene3D" id="1.25.40.420">
    <property type="match status" value="1"/>
</dbReference>
<sequence>MTTMATSSSPADGDLVEMILEDEVVSFSRTVLMQSSPFFQDTFKDVEGKKKRVVVSGVRGQTFKDLLEYMKSGKLELSCNNVADIFHAACKLQMPDIIRRCIQMETQSSAIGRQIILYKTAERMNNVHEKNSAFYHLVSNFALVAQSDEFLQLDAGDVCELLSSDVIGCKGELDVFNAACRWLNHKVDERMDQAARLMYCVRFPLMSLMELSHCVEAKIPPGLQDVHNVRVMILSAVCFWVARTAGKEAEVGHLARTPRHYVTEVPGVPGSKELQSSDDAGEAELPSLISVTLGAAKARLLPTSNLSSRACAREPWVAHLQESRQFLSPDHETEQVRSLSALSSTAESDSPVDSLAPTVCESSFNDTSSFDAQASRPTTQESNGETMVHDSQSFFSQSDSCYRSEDKEKLYSEYVDTDSLTMHSDGDRVHKNELESLKTRYLLASQTAIQHEGLIRQSSPLSEHPEMDFFVVSPNSPQCSTEPLASISVQTDHILSETPGKDAEPGTLFLIGGVEANESPSECPILSYSIKGNAWNQAKTLPVHRYGHKAVFLDGYIYIIGGFENFSPMNLEKAASRSCFWFEVSSGRWGIMAPLNNPRAYHGLAVLDDNIYVVGGVDSANRLLSCLERYDKETDEWTKLGAELYSPRMAMGFCSHRRQLWVAGGIVQIGRRTCSTAYVEVYDPKTEKWSFAVNFLPSPRSCLTLVECGDDLYAVGGLLSHRSGRRRIFTTVEDTLVFVDERNTWINRAPMPNARHSTVAVAHDGMILIIGGRQAERPDFHFDNILAYDTKVNKWFLLANLPRSVVDYHCVLAPPEESSESLRDLLTSRGDHRSTNKVAEKFRVAAPEVKSYSQGDIAIARQYK</sequence>
<dbReference type="PROSITE" id="PS50097">
    <property type="entry name" value="BTB"/>
    <property type="match status" value="1"/>
</dbReference>
<dbReference type="CDD" id="cd18186">
    <property type="entry name" value="BTB_POZ_ZBTB_KLHL-like"/>
    <property type="match status" value="1"/>
</dbReference>
<dbReference type="InterPro" id="IPR011705">
    <property type="entry name" value="BACK"/>
</dbReference>
<dbReference type="InterPro" id="IPR011333">
    <property type="entry name" value="SKP1/BTB/POZ_sf"/>
</dbReference>
<feature type="region of interest" description="Disordered" evidence="4">
    <location>
        <begin position="337"/>
        <end position="388"/>
    </location>
</feature>
<evidence type="ECO:0000256" key="3">
    <source>
        <dbReference type="ARBA" id="ARBA00023203"/>
    </source>
</evidence>
<organism evidence="6">
    <name type="scientific">Rhipicephalus appendiculatus</name>
    <name type="common">Brown ear tick</name>
    <dbReference type="NCBI Taxonomy" id="34631"/>
    <lineage>
        <taxon>Eukaryota</taxon>
        <taxon>Metazoa</taxon>
        <taxon>Ecdysozoa</taxon>
        <taxon>Arthropoda</taxon>
        <taxon>Chelicerata</taxon>
        <taxon>Arachnida</taxon>
        <taxon>Acari</taxon>
        <taxon>Parasitiformes</taxon>
        <taxon>Ixodida</taxon>
        <taxon>Ixodoidea</taxon>
        <taxon>Ixodidae</taxon>
        <taxon>Rhipicephalinae</taxon>
        <taxon>Rhipicephalus</taxon>
        <taxon>Rhipicephalus</taxon>
    </lineage>
</organism>
<name>A0A131Z5J6_RHIAP</name>
<dbReference type="GO" id="GO:0003779">
    <property type="term" value="F:actin binding"/>
    <property type="evidence" value="ECO:0007669"/>
    <property type="project" value="UniProtKB-KW"/>
</dbReference>
<dbReference type="InterPro" id="IPR000210">
    <property type="entry name" value="BTB/POZ_dom"/>
</dbReference>
<dbReference type="SUPFAM" id="SSF117281">
    <property type="entry name" value="Kelch motif"/>
    <property type="match status" value="1"/>
</dbReference>
<evidence type="ECO:0000256" key="4">
    <source>
        <dbReference type="SAM" id="MobiDB-lite"/>
    </source>
</evidence>
<dbReference type="Pfam" id="PF07707">
    <property type="entry name" value="BACK"/>
    <property type="match status" value="1"/>
</dbReference>
<dbReference type="InterPro" id="IPR006652">
    <property type="entry name" value="Kelch_1"/>
</dbReference>
<evidence type="ECO:0000259" key="5">
    <source>
        <dbReference type="PROSITE" id="PS50097"/>
    </source>
</evidence>
<dbReference type="Gene3D" id="2.120.10.80">
    <property type="entry name" value="Kelch-type beta propeller"/>
    <property type="match status" value="2"/>
</dbReference>
<dbReference type="PANTHER" id="PTHR24412">
    <property type="entry name" value="KELCH PROTEIN"/>
    <property type="match status" value="1"/>
</dbReference>
<keyword evidence="1" id="KW-0880">Kelch repeat</keyword>
<evidence type="ECO:0000313" key="6">
    <source>
        <dbReference type="EMBL" id="JAP86248.1"/>
    </source>
</evidence>
<dbReference type="SMART" id="SM00225">
    <property type="entry name" value="BTB"/>
    <property type="match status" value="1"/>
</dbReference>
<dbReference type="AlphaFoldDB" id="A0A131Z5J6"/>
<dbReference type="SUPFAM" id="SSF54695">
    <property type="entry name" value="POZ domain"/>
    <property type="match status" value="1"/>
</dbReference>
<dbReference type="Pfam" id="PF01344">
    <property type="entry name" value="Kelch_1"/>
    <property type="match status" value="1"/>
</dbReference>
<feature type="domain" description="BTB" evidence="5">
    <location>
        <begin position="13"/>
        <end position="79"/>
    </location>
</feature>
<evidence type="ECO:0000256" key="1">
    <source>
        <dbReference type="ARBA" id="ARBA00022441"/>
    </source>
</evidence>
<dbReference type="EMBL" id="GEDV01002309">
    <property type="protein sequence ID" value="JAP86248.1"/>
    <property type="molecule type" value="Transcribed_RNA"/>
</dbReference>
<protein>
    <submittedName>
        <fullName evidence="6">Kelch repeat containing protein</fullName>
    </submittedName>
</protein>
<accession>A0A131Z5J6</accession>
<feature type="compositionally biased region" description="Polar residues" evidence="4">
    <location>
        <begin position="360"/>
        <end position="385"/>
    </location>
</feature>
<dbReference type="SMART" id="SM00875">
    <property type="entry name" value="BACK"/>
    <property type="match status" value="1"/>
</dbReference>
<dbReference type="SMART" id="SM00612">
    <property type="entry name" value="Kelch"/>
    <property type="match status" value="5"/>
</dbReference>
<keyword evidence="3" id="KW-0009">Actin-binding</keyword>
<dbReference type="PANTHER" id="PTHR24412:SF480">
    <property type="entry name" value="KELCH-LIKE PROTEIN 8"/>
    <property type="match status" value="1"/>
</dbReference>
<dbReference type="Pfam" id="PF24681">
    <property type="entry name" value="Kelch_KLHDC2_KLHL20_DRC7"/>
    <property type="match status" value="1"/>
</dbReference>
<dbReference type="InterPro" id="IPR015915">
    <property type="entry name" value="Kelch-typ_b-propeller"/>
</dbReference>
<dbReference type="Gene3D" id="3.30.710.10">
    <property type="entry name" value="Potassium Channel Kv1.1, Chain A"/>
    <property type="match status" value="1"/>
</dbReference>
<evidence type="ECO:0000256" key="2">
    <source>
        <dbReference type="ARBA" id="ARBA00022737"/>
    </source>
</evidence>
<dbReference type="Pfam" id="PF00651">
    <property type="entry name" value="BTB"/>
    <property type="match status" value="1"/>
</dbReference>
<reference evidence="6" key="1">
    <citation type="journal article" date="2016" name="Ticks Tick Borne Dis.">
        <title>De novo assembly and annotation of the salivary gland transcriptome of Rhipicephalus appendiculatus male and female ticks during blood feeding.</title>
        <authorList>
            <person name="de Castro M.H."/>
            <person name="de Klerk D."/>
            <person name="Pienaar R."/>
            <person name="Latif A.A."/>
            <person name="Rees D.J."/>
            <person name="Mans B.J."/>
        </authorList>
    </citation>
    <scope>NUCLEOTIDE SEQUENCE</scope>
    <source>
        <tissue evidence="6">Salivary glands</tissue>
    </source>
</reference>
<feature type="compositionally biased region" description="Polar residues" evidence="4">
    <location>
        <begin position="337"/>
        <end position="348"/>
    </location>
</feature>